<name>A0A1H2W8G2_9RHOB</name>
<evidence type="ECO:0000256" key="14">
    <source>
        <dbReference type="ARBA" id="ARBA00025153"/>
    </source>
</evidence>
<dbReference type="Proteomes" id="UP000198539">
    <property type="component" value="Unassembled WGS sequence"/>
</dbReference>
<keyword evidence="12 17" id="KW-0456">Lyase</keyword>
<dbReference type="GO" id="GO:0110051">
    <property type="term" value="P:metabolite repair"/>
    <property type="evidence" value="ECO:0007669"/>
    <property type="project" value="TreeGrafter"/>
</dbReference>
<evidence type="ECO:0000256" key="7">
    <source>
        <dbReference type="ARBA" id="ARBA00022840"/>
    </source>
</evidence>
<dbReference type="GO" id="GO:0005524">
    <property type="term" value="F:ATP binding"/>
    <property type="evidence" value="ECO:0007669"/>
    <property type="project" value="UniProtKB-UniRule"/>
</dbReference>
<evidence type="ECO:0000256" key="4">
    <source>
        <dbReference type="ARBA" id="ARBA00009524"/>
    </source>
</evidence>
<feature type="binding site" evidence="17">
    <location>
        <begin position="402"/>
        <end position="406"/>
    </location>
    <ligand>
        <name>AMP</name>
        <dbReference type="ChEBI" id="CHEBI:456215"/>
    </ligand>
</feature>
<dbReference type="GO" id="GO:0046872">
    <property type="term" value="F:metal ion binding"/>
    <property type="evidence" value="ECO:0007669"/>
    <property type="project" value="UniProtKB-UniRule"/>
</dbReference>
<comment type="catalytic activity">
    <reaction evidence="1 18">
        <text>(6R)-NADHX = (6S)-NADHX</text>
        <dbReference type="Rhea" id="RHEA:32215"/>
        <dbReference type="ChEBI" id="CHEBI:64074"/>
        <dbReference type="ChEBI" id="CHEBI:64075"/>
        <dbReference type="EC" id="5.1.99.6"/>
    </reaction>
</comment>
<dbReference type="PANTHER" id="PTHR12592:SF0">
    <property type="entry name" value="ATP-DEPENDENT (S)-NAD(P)H-HYDRATE DEHYDRATASE"/>
    <property type="match status" value="1"/>
</dbReference>
<evidence type="ECO:0000256" key="18">
    <source>
        <dbReference type="PIRNR" id="PIRNR017184"/>
    </source>
</evidence>
<comment type="cofactor">
    <cofactor evidence="18">
        <name>K(+)</name>
        <dbReference type="ChEBI" id="CHEBI:29103"/>
    </cofactor>
    <text evidence="18">Binds 1 potassium ion per subunit.</text>
</comment>
<keyword evidence="11 18" id="KW-0413">Isomerase</keyword>
<dbReference type="GO" id="GO:0016301">
    <property type="term" value="F:kinase activity"/>
    <property type="evidence" value="ECO:0007669"/>
    <property type="project" value="UniProtKB-KW"/>
</dbReference>
<evidence type="ECO:0000313" key="21">
    <source>
        <dbReference type="EMBL" id="SDW76963.1"/>
    </source>
</evidence>
<comment type="function">
    <text evidence="17">Catalyzes the dehydration of the S-form of NAD(P)HX at the expense of ADP, which is converted to AMP. Together with NAD(P)HX epimerase, which catalyzes the epimerization of the S- and R-forms, the enzyme allows the repair of both epimers of NAD(P)HX, a damaged form of NAD(P)H that is a result of enzymatic or heat-dependent hydration.</text>
</comment>
<evidence type="ECO:0000256" key="8">
    <source>
        <dbReference type="ARBA" id="ARBA00022857"/>
    </source>
</evidence>
<feature type="binding site" evidence="17">
    <location>
        <position position="357"/>
    </location>
    <ligand>
        <name>(6S)-NADPHX</name>
        <dbReference type="ChEBI" id="CHEBI:64076"/>
    </ligand>
</feature>
<keyword evidence="6 17" id="KW-0547">Nucleotide-binding</keyword>
<dbReference type="HAMAP" id="MF_01965">
    <property type="entry name" value="NADHX_dehydratase"/>
    <property type="match status" value="1"/>
</dbReference>
<evidence type="ECO:0000256" key="13">
    <source>
        <dbReference type="ARBA" id="ARBA00023268"/>
    </source>
</evidence>
<keyword evidence="21" id="KW-0418">Kinase</keyword>
<evidence type="ECO:0000256" key="5">
    <source>
        <dbReference type="ARBA" id="ARBA00022723"/>
    </source>
</evidence>
<keyword evidence="21" id="KW-0808">Transferase</keyword>
<comment type="similarity">
    <text evidence="17">Belongs to the NnrD/CARKD family.</text>
</comment>
<sequence length="491" mass="49270">MAAGAQSAVVLCGPGNNGGDGFVIARMLHARGWQVAVFFYGDAARLPADAAEAYAAWQAVGPVHPLSQPEPDETQLCALADVVLPGPTGPIGGTMAAAPGRLVLIDALFGTGLTRPLVGLDLTLRLCQEARAPAAFVAVDVPSGLCADAGRVLTTPAGAALCLPADLTVSFHGRKPGHLLAEGPEICGKVVVADIGLPDDPAPQVRPVDAPRAADLDKAALRGAHKFAHGHAVVVSGGVGQGGASRLAARAALRIGAGLVTLACPPAALIENAARLDAIMLRSVRDAEALTQMLDDPRITALCIGPGLGLTRARPLVAAVLARGVPAVLDADALSVWVDEPAALFAALHPGCVLTPHLGEFARLFPDLADLLAAPASSGPAFSKLDAARAASRRAGCVVLLKGADTVIAAPDGQARIHSASGAQAAPWLATAGAGDVLAGLIAGLLARGKPPLEAASMAVWLHAASARAFGPGLTADDLSDALPGVLRALT</sequence>
<comment type="function">
    <text evidence="14 18">Bifunctional enzyme that catalyzes the epimerization of the S- and R-forms of NAD(P)HX and the dehydration of the S-form of NAD(P)HX at the expense of ADP, which is converted to AMP. This allows the repair of both epimers of NAD(P)HX, a damaged form of NAD(P)H that is a result of enzymatic or heat-dependent hydration.</text>
</comment>
<dbReference type="Gene3D" id="3.40.50.10260">
    <property type="entry name" value="YjeF N-terminal domain"/>
    <property type="match status" value="1"/>
</dbReference>
<reference evidence="21 22" key="1">
    <citation type="submission" date="2016-10" db="EMBL/GenBank/DDBJ databases">
        <authorList>
            <person name="de Groot N.N."/>
        </authorList>
    </citation>
    <scope>NUCLEOTIDE SEQUENCE [LARGE SCALE GENOMIC DNA]</scope>
    <source>
        <strain evidence="21 22">CGMCC 1.8894</strain>
    </source>
</reference>
<feature type="binding site" evidence="17">
    <location>
        <position position="435"/>
    </location>
    <ligand>
        <name>AMP</name>
        <dbReference type="ChEBI" id="CHEBI:456215"/>
    </ligand>
</feature>
<evidence type="ECO:0000256" key="2">
    <source>
        <dbReference type="ARBA" id="ARBA00000909"/>
    </source>
</evidence>
<keyword evidence="5 18" id="KW-0479">Metal-binding</keyword>
<comment type="catalytic activity">
    <reaction evidence="15 17 18">
        <text>(6S)-NADHX + ADP = AMP + phosphate + NADH + H(+)</text>
        <dbReference type="Rhea" id="RHEA:32223"/>
        <dbReference type="ChEBI" id="CHEBI:15378"/>
        <dbReference type="ChEBI" id="CHEBI:43474"/>
        <dbReference type="ChEBI" id="CHEBI:57945"/>
        <dbReference type="ChEBI" id="CHEBI:64074"/>
        <dbReference type="ChEBI" id="CHEBI:456215"/>
        <dbReference type="ChEBI" id="CHEBI:456216"/>
        <dbReference type="EC" id="4.2.1.136"/>
    </reaction>
</comment>
<dbReference type="CDD" id="cd01171">
    <property type="entry name" value="YXKO-related"/>
    <property type="match status" value="1"/>
</dbReference>
<dbReference type="STRING" id="564137.SAMN04488238_103303"/>
<comment type="similarity">
    <text evidence="3 18">In the N-terminal section; belongs to the NnrE/AIBP family.</text>
</comment>
<dbReference type="InterPro" id="IPR029056">
    <property type="entry name" value="Ribokinase-like"/>
</dbReference>
<accession>A0A1H2W8G2</accession>
<evidence type="ECO:0000256" key="9">
    <source>
        <dbReference type="ARBA" id="ARBA00022958"/>
    </source>
</evidence>
<evidence type="ECO:0000256" key="6">
    <source>
        <dbReference type="ARBA" id="ARBA00022741"/>
    </source>
</evidence>
<dbReference type="PROSITE" id="PS01050">
    <property type="entry name" value="YJEF_C_2"/>
    <property type="match status" value="1"/>
</dbReference>
<dbReference type="PANTHER" id="PTHR12592">
    <property type="entry name" value="ATP-DEPENDENT (S)-NAD(P)H-HYDRATE DEHYDRATASE FAMILY MEMBER"/>
    <property type="match status" value="1"/>
</dbReference>
<dbReference type="Pfam" id="PF03853">
    <property type="entry name" value="YjeF_N"/>
    <property type="match status" value="1"/>
</dbReference>
<evidence type="ECO:0000256" key="10">
    <source>
        <dbReference type="ARBA" id="ARBA00023027"/>
    </source>
</evidence>
<keyword evidence="8 17" id="KW-0521">NADP</keyword>
<dbReference type="GO" id="GO:0052855">
    <property type="term" value="F:ADP-dependent NAD(P)H-hydrate dehydratase activity"/>
    <property type="evidence" value="ECO:0007669"/>
    <property type="project" value="UniProtKB-UniRule"/>
</dbReference>
<evidence type="ECO:0000256" key="16">
    <source>
        <dbReference type="ARBA" id="ARBA00049209"/>
    </source>
</evidence>
<keyword evidence="10 17" id="KW-0520">NAD</keyword>
<dbReference type="InterPro" id="IPR000631">
    <property type="entry name" value="CARKD"/>
</dbReference>
<dbReference type="NCBIfam" id="TIGR00196">
    <property type="entry name" value="yjeF_cterm"/>
    <property type="match status" value="1"/>
</dbReference>
<dbReference type="PROSITE" id="PS51385">
    <property type="entry name" value="YJEF_N"/>
    <property type="match status" value="1"/>
</dbReference>
<dbReference type="Pfam" id="PF01256">
    <property type="entry name" value="Carb_kinase"/>
    <property type="match status" value="1"/>
</dbReference>
<dbReference type="AlphaFoldDB" id="A0A1H2W8G2"/>
<evidence type="ECO:0000256" key="15">
    <source>
        <dbReference type="ARBA" id="ARBA00048238"/>
    </source>
</evidence>
<gene>
    <name evidence="17" type="primary">nnrD</name>
    <name evidence="21" type="ORF">SAMN04488238_103303</name>
</gene>
<dbReference type="SUPFAM" id="SSF64153">
    <property type="entry name" value="YjeF N-terminal domain-like"/>
    <property type="match status" value="1"/>
</dbReference>
<evidence type="ECO:0000256" key="1">
    <source>
        <dbReference type="ARBA" id="ARBA00000013"/>
    </source>
</evidence>
<dbReference type="PROSITE" id="PS51383">
    <property type="entry name" value="YJEF_C_3"/>
    <property type="match status" value="1"/>
</dbReference>
<feature type="domain" description="YjeF C-terminal" evidence="19">
    <location>
        <begin position="209"/>
        <end position="490"/>
    </location>
</feature>
<dbReference type="InterPro" id="IPR017953">
    <property type="entry name" value="Carbohydrate_kinase_pred_CS"/>
</dbReference>
<evidence type="ECO:0000256" key="12">
    <source>
        <dbReference type="ARBA" id="ARBA00023239"/>
    </source>
</evidence>
<comment type="similarity">
    <text evidence="4 18">In the C-terminal section; belongs to the NnrD/CARKD family.</text>
</comment>
<comment type="catalytic activity">
    <reaction evidence="16 17 18">
        <text>(6S)-NADPHX + ADP = AMP + phosphate + NADPH + H(+)</text>
        <dbReference type="Rhea" id="RHEA:32235"/>
        <dbReference type="ChEBI" id="CHEBI:15378"/>
        <dbReference type="ChEBI" id="CHEBI:43474"/>
        <dbReference type="ChEBI" id="CHEBI:57783"/>
        <dbReference type="ChEBI" id="CHEBI:64076"/>
        <dbReference type="ChEBI" id="CHEBI:456215"/>
        <dbReference type="ChEBI" id="CHEBI:456216"/>
        <dbReference type="EC" id="4.2.1.136"/>
    </reaction>
</comment>
<comment type="cofactor">
    <cofactor evidence="17">
        <name>Mg(2+)</name>
        <dbReference type="ChEBI" id="CHEBI:18420"/>
    </cofactor>
</comment>
<keyword evidence="9 18" id="KW-0630">Potassium</keyword>
<keyword evidence="7 17" id="KW-0067">ATP-binding</keyword>
<comment type="subunit">
    <text evidence="17">Homotetramer.</text>
</comment>
<dbReference type="EC" id="4.2.1.136" evidence="17"/>
<dbReference type="InterPro" id="IPR036652">
    <property type="entry name" value="YjeF_N_dom_sf"/>
</dbReference>
<proteinExistence type="inferred from homology"/>
<comment type="catalytic activity">
    <reaction evidence="2 18">
        <text>(6R)-NADPHX = (6S)-NADPHX</text>
        <dbReference type="Rhea" id="RHEA:32227"/>
        <dbReference type="ChEBI" id="CHEBI:64076"/>
        <dbReference type="ChEBI" id="CHEBI:64077"/>
        <dbReference type="EC" id="5.1.99.6"/>
    </reaction>
</comment>
<keyword evidence="22" id="KW-1185">Reference proteome</keyword>
<keyword evidence="13" id="KW-0511">Multifunctional enzyme</keyword>
<evidence type="ECO:0000256" key="3">
    <source>
        <dbReference type="ARBA" id="ARBA00006001"/>
    </source>
</evidence>
<dbReference type="InterPro" id="IPR004443">
    <property type="entry name" value="YjeF_N_dom"/>
</dbReference>
<feature type="binding site" evidence="17">
    <location>
        <position position="436"/>
    </location>
    <ligand>
        <name>(6S)-NADPHX</name>
        <dbReference type="ChEBI" id="CHEBI:64076"/>
    </ligand>
</feature>
<dbReference type="NCBIfam" id="TIGR00197">
    <property type="entry name" value="yjeF_nterm"/>
    <property type="match status" value="1"/>
</dbReference>
<evidence type="ECO:0000259" key="20">
    <source>
        <dbReference type="PROSITE" id="PS51385"/>
    </source>
</evidence>
<feature type="binding site" evidence="17">
    <location>
        <position position="307"/>
    </location>
    <ligand>
        <name>(6S)-NADPHX</name>
        <dbReference type="ChEBI" id="CHEBI:64076"/>
    </ligand>
</feature>
<evidence type="ECO:0000313" key="22">
    <source>
        <dbReference type="Proteomes" id="UP000198539"/>
    </source>
</evidence>
<organism evidence="21 22">
    <name type="scientific">Roseicitreum antarcticum</name>
    <dbReference type="NCBI Taxonomy" id="564137"/>
    <lineage>
        <taxon>Bacteria</taxon>
        <taxon>Pseudomonadati</taxon>
        <taxon>Pseudomonadota</taxon>
        <taxon>Alphaproteobacteria</taxon>
        <taxon>Rhodobacterales</taxon>
        <taxon>Paracoccaceae</taxon>
        <taxon>Roseicitreum</taxon>
    </lineage>
</organism>
<dbReference type="EMBL" id="FNOM01000003">
    <property type="protein sequence ID" value="SDW76963.1"/>
    <property type="molecule type" value="Genomic_DNA"/>
</dbReference>
<dbReference type="Gene3D" id="3.40.1190.20">
    <property type="match status" value="1"/>
</dbReference>
<feature type="binding site" evidence="17">
    <location>
        <position position="244"/>
    </location>
    <ligand>
        <name>(6S)-NADPHX</name>
        <dbReference type="ChEBI" id="CHEBI:64076"/>
    </ligand>
</feature>
<dbReference type="InterPro" id="IPR030677">
    <property type="entry name" value="Nnr"/>
</dbReference>
<evidence type="ECO:0000259" key="19">
    <source>
        <dbReference type="PROSITE" id="PS51383"/>
    </source>
</evidence>
<evidence type="ECO:0000256" key="11">
    <source>
        <dbReference type="ARBA" id="ARBA00023235"/>
    </source>
</evidence>
<dbReference type="SUPFAM" id="SSF53613">
    <property type="entry name" value="Ribokinase-like"/>
    <property type="match status" value="1"/>
</dbReference>
<dbReference type="GO" id="GO:0046496">
    <property type="term" value="P:nicotinamide nucleotide metabolic process"/>
    <property type="evidence" value="ECO:0007669"/>
    <property type="project" value="UniProtKB-UniRule"/>
</dbReference>
<dbReference type="PIRSF" id="PIRSF017184">
    <property type="entry name" value="Nnr"/>
    <property type="match status" value="1"/>
</dbReference>
<feature type="domain" description="YjeF N-terminal" evidence="20">
    <location>
        <begin position="1"/>
        <end position="203"/>
    </location>
</feature>
<evidence type="ECO:0000256" key="17">
    <source>
        <dbReference type="HAMAP-Rule" id="MF_01965"/>
    </source>
</evidence>
<protein>
    <recommendedName>
        <fullName evidence="17">ADP-dependent (S)-NAD(P)H-hydrate dehydratase</fullName>
        <ecNumber evidence="17">4.2.1.136</ecNumber>
    </recommendedName>
    <alternativeName>
        <fullName evidence="17">ADP-dependent NAD(P)HX dehydratase</fullName>
    </alternativeName>
</protein>
<dbReference type="GO" id="GO:0052856">
    <property type="term" value="F:NAD(P)HX epimerase activity"/>
    <property type="evidence" value="ECO:0007669"/>
    <property type="project" value="UniProtKB-EC"/>
</dbReference>